<comment type="subcellular location">
    <subcellularLocation>
        <location evidence="1">Cell membrane</location>
        <topology evidence="1">Multi-pass membrane protein</topology>
    </subcellularLocation>
</comment>
<evidence type="ECO:0000256" key="2">
    <source>
        <dbReference type="ARBA" id="ARBA00022475"/>
    </source>
</evidence>
<evidence type="ECO:0008006" key="8">
    <source>
        <dbReference type="Google" id="ProtNLM"/>
    </source>
</evidence>
<dbReference type="GO" id="GO:0005886">
    <property type="term" value="C:plasma membrane"/>
    <property type="evidence" value="ECO:0007669"/>
    <property type="project" value="UniProtKB-SubCell"/>
</dbReference>
<feature type="transmembrane region" description="Helical" evidence="6">
    <location>
        <begin position="80"/>
        <end position="104"/>
    </location>
</feature>
<keyword evidence="5 6" id="KW-0472">Membrane</keyword>
<dbReference type="InterPro" id="IPR002758">
    <property type="entry name" value="Cation_antiport_E"/>
</dbReference>
<keyword evidence="4 6" id="KW-1133">Transmembrane helix</keyword>
<dbReference type="PIRSF" id="PIRSF019239">
    <property type="entry name" value="MrpE"/>
    <property type="match status" value="1"/>
</dbReference>
<dbReference type="Pfam" id="PF01899">
    <property type="entry name" value="MNHE"/>
    <property type="match status" value="1"/>
</dbReference>
<dbReference type="NCBIfam" id="NF006518">
    <property type="entry name" value="PRK08965.1-2"/>
    <property type="match status" value="1"/>
</dbReference>
<organism evidence="7">
    <name type="scientific">marine sediment metagenome</name>
    <dbReference type="NCBI Taxonomy" id="412755"/>
    <lineage>
        <taxon>unclassified sequences</taxon>
        <taxon>metagenomes</taxon>
        <taxon>ecological metagenomes</taxon>
    </lineage>
</organism>
<dbReference type="EMBL" id="LAZR01000169">
    <property type="protein sequence ID" value="KKN84611.1"/>
    <property type="molecule type" value="Genomic_DNA"/>
</dbReference>
<accession>A0A0F9WFE6</accession>
<dbReference type="PANTHER" id="PTHR34584:SF1">
    <property type="entry name" value="NA(+)_H(+) ANTIPORTER SUBUNIT E1"/>
    <property type="match status" value="1"/>
</dbReference>
<keyword evidence="2" id="KW-1003">Cell membrane</keyword>
<protein>
    <recommendedName>
        <fullName evidence="8">Na+/H+ antiporter subunit E</fullName>
    </recommendedName>
</protein>
<evidence type="ECO:0000256" key="1">
    <source>
        <dbReference type="ARBA" id="ARBA00004651"/>
    </source>
</evidence>
<evidence type="ECO:0000256" key="6">
    <source>
        <dbReference type="SAM" id="Phobius"/>
    </source>
</evidence>
<evidence type="ECO:0000313" key="7">
    <source>
        <dbReference type="EMBL" id="KKN84611.1"/>
    </source>
</evidence>
<reference evidence="7" key="1">
    <citation type="journal article" date="2015" name="Nature">
        <title>Complex archaea that bridge the gap between prokaryotes and eukaryotes.</title>
        <authorList>
            <person name="Spang A."/>
            <person name="Saw J.H."/>
            <person name="Jorgensen S.L."/>
            <person name="Zaremba-Niedzwiedzka K."/>
            <person name="Martijn J."/>
            <person name="Lind A.E."/>
            <person name="van Eijk R."/>
            <person name="Schleper C."/>
            <person name="Guy L."/>
            <person name="Ettema T.J."/>
        </authorList>
    </citation>
    <scope>NUCLEOTIDE SEQUENCE</scope>
</reference>
<dbReference type="AlphaFoldDB" id="A0A0F9WFE6"/>
<sequence>MLQMTKAQTPPLHQKRITDMLSRLLPHPMLTAILAIAWCLLVNEIKLGTVVFGVMLGLLIPIATAAYWPDRPPVAKPVKLVGYLVMVMWDILVANVVVAMIVLFKSNKNMRPAWVVIPLELRTPEAITMLAGTITLTPGTVSADVSEDGKALLVHALDAENPDEVRDDIKQRYERRLKEIFE</sequence>
<gene>
    <name evidence="7" type="ORF">LCGC14_0287260</name>
</gene>
<proteinExistence type="predicted"/>
<dbReference type="PANTHER" id="PTHR34584">
    <property type="entry name" value="NA(+)/H(+) ANTIPORTER SUBUNIT E1"/>
    <property type="match status" value="1"/>
</dbReference>
<name>A0A0F9WFE6_9ZZZZ</name>
<keyword evidence="3 6" id="KW-0812">Transmembrane</keyword>
<comment type="caution">
    <text evidence="7">The sequence shown here is derived from an EMBL/GenBank/DDBJ whole genome shotgun (WGS) entry which is preliminary data.</text>
</comment>
<dbReference type="GO" id="GO:0008324">
    <property type="term" value="F:monoatomic cation transmembrane transporter activity"/>
    <property type="evidence" value="ECO:0007669"/>
    <property type="project" value="InterPro"/>
</dbReference>
<evidence type="ECO:0000256" key="3">
    <source>
        <dbReference type="ARBA" id="ARBA00022692"/>
    </source>
</evidence>
<evidence type="ECO:0000256" key="5">
    <source>
        <dbReference type="ARBA" id="ARBA00023136"/>
    </source>
</evidence>
<feature type="transmembrane region" description="Helical" evidence="6">
    <location>
        <begin position="49"/>
        <end position="68"/>
    </location>
</feature>
<evidence type="ECO:0000256" key="4">
    <source>
        <dbReference type="ARBA" id="ARBA00022989"/>
    </source>
</evidence>
<feature type="transmembrane region" description="Helical" evidence="6">
    <location>
        <begin position="20"/>
        <end position="42"/>
    </location>
</feature>